<evidence type="ECO:0000313" key="2">
    <source>
        <dbReference type="WBParaSite" id="PS1159_v2.g18664.t1"/>
    </source>
</evidence>
<proteinExistence type="predicted"/>
<dbReference type="WBParaSite" id="PS1159_v2.g18664.t1">
    <property type="protein sequence ID" value="PS1159_v2.g18664.t1"/>
    <property type="gene ID" value="PS1159_v2.g18664"/>
</dbReference>
<name>A0AC35FLL0_9BILA</name>
<protein>
    <submittedName>
        <fullName evidence="2">Uncharacterized protein</fullName>
    </submittedName>
</protein>
<dbReference type="Proteomes" id="UP000887580">
    <property type="component" value="Unplaced"/>
</dbReference>
<sequence length="245" mass="27813">DDYELLSIFYENSGEKTISLGSDFLFSSFKKRNPQTELTVEDCFKGTISSIQQIYESTNNGFNKRDRLLIGFEDTTLISYDIRTKEVINLFKAPSKYSQLIAFAVSKDAEQHRFRIAVTVCSRIFEVIYENEKFELTKLIKKTGFAGVNCSHVCFSNSGDILICGFSSGRIEFYAVPEYNIFKVMNFHESTILSMNAISTEENDETLFIGDEDGRLSQMNMKKTEVATLAFGHAALFKLNTSNVQ</sequence>
<accession>A0AC35FLL0</accession>
<reference evidence="2" key="1">
    <citation type="submission" date="2022-11" db="UniProtKB">
        <authorList>
            <consortium name="WormBaseParasite"/>
        </authorList>
    </citation>
    <scope>IDENTIFICATION</scope>
</reference>
<organism evidence="1 2">
    <name type="scientific">Panagrolaimus sp. PS1159</name>
    <dbReference type="NCBI Taxonomy" id="55785"/>
    <lineage>
        <taxon>Eukaryota</taxon>
        <taxon>Metazoa</taxon>
        <taxon>Ecdysozoa</taxon>
        <taxon>Nematoda</taxon>
        <taxon>Chromadorea</taxon>
        <taxon>Rhabditida</taxon>
        <taxon>Tylenchina</taxon>
        <taxon>Panagrolaimomorpha</taxon>
        <taxon>Panagrolaimoidea</taxon>
        <taxon>Panagrolaimidae</taxon>
        <taxon>Panagrolaimus</taxon>
    </lineage>
</organism>
<evidence type="ECO:0000313" key="1">
    <source>
        <dbReference type="Proteomes" id="UP000887580"/>
    </source>
</evidence>